<dbReference type="InterPro" id="IPR036388">
    <property type="entry name" value="WH-like_DNA-bd_sf"/>
</dbReference>
<dbReference type="OrthoDB" id="7774677at2"/>
<gene>
    <name evidence="2" type="ORF">CLV40_106287</name>
</gene>
<dbReference type="GO" id="GO:0003700">
    <property type="term" value="F:DNA-binding transcription factor activity"/>
    <property type="evidence" value="ECO:0007669"/>
    <property type="project" value="InterPro"/>
</dbReference>
<organism evidence="2 3">
    <name type="scientific">Actinokineospora auranticolor</name>
    <dbReference type="NCBI Taxonomy" id="155976"/>
    <lineage>
        <taxon>Bacteria</taxon>
        <taxon>Bacillati</taxon>
        <taxon>Actinomycetota</taxon>
        <taxon>Actinomycetes</taxon>
        <taxon>Pseudonocardiales</taxon>
        <taxon>Pseudonocardiaceae</taxon>
        <taxon>Actinokineospora</taxon>
    </lineage>
</organism>
<evidence type="ECO:0000313" key="3">
    <source>
        <dbReference type="Proteomes" id="UP000239203"/>
    </source>
</evidence>
<dbReference type="PROSITE" id="PS50995">
    <property type="entry name" value="HTH_MARR_2"/>
    <property type="match status" value="1"/>
</dbReference>
<dbReference type="PANTHER" id="PTHR33164">
    <property type="entry name" value="TRANSCRIPTIONAL REGULATOR, MARR FAMILY"/>
    <property type="match status" value="1"/>
</dbReference>
<dbReference type="AlphaFoldDB" id="A0A2S6GS50"/>
<keyword evidence="2" id="KW-0238">DNA-binding</keyword>
<dbReference type="Proteomes" id="UP000239203">
    <property type="component" value="Unassembled WGS sequence"/>
</dbReference>
<comment type="caution">
    <text evidence="2">The sequence shown here is derived from an EMBL/GenBank/DDBJ whole genome shotgun (WGS) entry which is preliminary data.</text>
</comment>
<reference evidence="2 3" key="1">
    <citation type="submission" date="2018-02" db="EMBL/GenBank/DDBJ databases">
        <title>Genomic Encyclopedia of Archaeal and Bacterial Type Strains, Phase II (KMG-II): from individual species to whole genera.</title>
        <authorList>
            <person name="Goeker M."/>
        </authorList>
    </citation>
    <scope>NUCLEOTIDE SEQUENCE [LARGE SCALE GENOMIC DNA]</scope>
    <source>
        <strain evidence="2 3">YU 961-1</strain>
    </source>
</reference>
<dbReference type="GO" id="GO:0006950">
    <property type="term" value="P:response to stress"/>
    <property type="evidence" value="ECO:0007669"/>
    <property type="project" value="TreeGrafter"/>
</dbReference>
<evidence type="ECO:0000259" key="1">
    <source>
        <dbReference type="PROSITE" id="PS50995"/>
    </source>
</evidence>
<keyword evidence="3" id="KW-1185">Reference proteome</keyword>
<protein>
    <submittedName>
        <fullName evidence="2">DNA-binding MarR family transcriptional regulator</fullName>
    </submittedName>
</protein>
<dbReference type="RefSeq" id="WP_104479321.1">
    <property type="nucleotide sequence ID" value="NZ_CP154825.1"/>
</dbReference>
<dbReference type="InterPro" id="IPR000835">
    <property type="entry name" value="HTH_MarR-typ"/>
</dbReference>
<name>A0A2S6GS50_9PSEU</name>
<feature type="domain" description="HTH marR-type" evidence="1">
    <location>
        <begin position="3"/>
        <end position="139"/>
    </location>
</feature>
<accession>A0A2S6GS50</accession>
<dbReference type="InterPro" id="IPR036390">
    <property type="entry name" value="WH_DNA-bd_sf"/>
</dbReference>
<proteinExistence type="predicted"/>
<dbReference type="SUPFAM" id="SSF46785">
    <property type="entry name" value="Winged helix' DNA-binding domain"/>
    <property type="match status" value="1"/>
</dbReference>
<dbReference type="InterPro" id="IPR039422">
    <property type="entry name" value="MarR/SlyA-like"/>
</dbReference>
<dbReference type="SMART" id="SM00347">
    <property type="entry name" value="HTH_MARR"/>
    <property type="match status" value="1"/>
</dbReference>
<dbReference type="EMBL" id="PTIX01000006">
    <property type="protein sequence ID" value="PPK68054.1"/>
    <property type="molecule type" value="Genomic_DNA"/>
</dbReference>
<dbReference type="PANTHER" id="PTHR33164:SF57">
    <property type="entry name" value="MARR-FAMILY TRANSCRIPTIONAL REGULATOR"/>
    <property type="match status" value="1"/>
</dbReference>
<dbReference type="GO" id="GO:0003677">
    <property type="term" value="F:DNA binding"/>
    <property type="evidence" value="ECO:0007669"/>
    <property type="project" value="UniProtKB-KW"/>
</dbReference>
<dbReference type="Pfam" id="PF12802">
    <property type="entry name" value="MarR_2"/>
    <property type="match status" value="1"/>
</dbReference>
<dbReference type="Gene3D" id="1.10.10.10">
    <property type="entry name" value="Winged helix-like DNA-binding domain superfamily/Winged helix DNA-binding domain"/>
    <property type="match status" value="1"/>
</dbReference>
<evidence type="ECO:0000313" key="2">
    <source>
        <dbReference type="EMBL" id="PPK68054.1"/>
    </source>
</evidence>
<sequence length="147" mass="15804">MSDQDDVALVERAMVAIRRLQARRALGALSGRDHTPAATAVVDVVEDQEPCTVGAVAAALAVDQPRASRLVAAAVEAGLVERRADQSDGRRTLLALTRAGRAHADEVHRFRQGVFAEAMADWPPDKRAAFAGMLTDFVDAYTALVRR</sequence>